<protein>
    <recommendedName>
        <fullName evidence="9">CD109 antigen</fullName>
    </recommendedName>
</protein>
<dbReference type="Gene3D" id="2.60.40.1930">
    <property type="match status" value="2"/>
</dbReference>
<dbReference type="InterPro" id="IPR050473">
    <property type="entry name" value="A2M/Complement_sys"/>
</dbReference>
<dbReference type="Gene3D" id="1.50.10.20">
    <property type="match status" value="1"/>
</dbReference>
<dbReference type="InterPro" id="IPR011625">
    <property type="entry name" value="A2M_N_BRD"/>
</dbReference>
<dbReference type="PANTHER" id="PTHR11412">
    <property type="entry name" value="MACROGLOBULIN / COMPLEMENT"/>
    <property type="match status" value="1"/>
</dbReference>
<dbReference type="SMART" id="SM01361">
    <property type="entry name" value="A2M_recep"/>
    <property type="match status" value="1"/>
</dbReference>
<proteinExistence type="predicted"/>
<reference evidence="7" key="1">
    <citation type="journal article" date="2019" name="bioRxiv">
        <title>The Genome of the Zebra Mussel, Dreissena polymorpha: A Resource for Invasive Species Research.</title>
        <authorList>
            <person name="McCartney M.A."/>
            <person name="Auch B."/>
            <person name="Kono T."/>
            <person name="Mallez S."/>
            <person name="Zhang Y."/>
            <person name="Obille A."/>
            <person name="Becker A."/>
            <person name="Abrahante J.E."/>
            <person name="Garbe J."/>
            <person name="Badalamenti J.P."/>
            <person name="Herman A."/>
            <person name="Mangelson H."/>
            <person name="Liachko I."/>
            <person name="Sullivan S."/>
            <person name="Sone E.D."/>
            <person name="Koren S."/>
            <person name="Silverstein K.A.T."/>
            <person name="Beckman K.B."/>
            <person name="Gohl D.M."/>
        </authorList>
    </citation>
    <scope>NUCLEOTIDE SEQUENCE</scope>
    <source>
        <strain evidence="7">Duluth1</strain>
        <tissue evidence="7">Whole animal</tissue>
    </source>
</reference>
<name>A0A9D4K9H7_DREPO</name>
<dbReference type="InterPro" id="IPR002890">
    <property type="entry name" value="MG2"/>
</dbReference>
<dbReference type="InterPro" id="IPR009048">
    <property type="entry name" value="A-macroglobulin_rcpt-bd"/>
</dbReference>
<keyword evidence="8" id="KW-1185">Reference proteome</keyword>
<dbReference type="SUPFAM" id="SSF49410">
    <property type="entry name" value="Alpha-macroglobulin receptor domain"/>
    <property type="match status" value="1"/>
</dbReference>
<evidence type="ECO:0000256" key="1">
    <source>
        <dbReference type="ARBA" id="ARBA00022729"/>
    </source>
</evidence>
<evidence type="ECO:0000256" key="3">
    <source>
        <dbReference type="ARBA" id="ARBA00023157"/>
    </source>
</evidence>
<dbReference type="Gene3D" id="6.20.50.160">
    <property type="match status" value="1"/>
</dbReference>
<dbReference type="Gene3D" id="2.60.120.1540">
    <property type="match status" value="1"/>
</dbReference>
<evidence type="ECO:0000313" key="7">
    <source>
        <dbReference type="EMBL" id="KAH3835399.1"/>
    </source>
</evidence>
<dbReference type="SUPFAM" id="SSF48239">
    <property type="entry name" value="Terpenoid cyclases/Protein prenyltransferases"/>
    <property type="match status" value="1"/>
</dbReference>
<evidence type="ECO:0000259" key="5">
    <source>
        <dbReference type="SMART" id="SM01360"/>
    </source>
</evidence>
<evidence type="ECO:0000259" key="6">
    <source>
        <dbReference type="SMART" id="SM01361"/>
    </source>
</evidence>
<dbReference type="Pfam" id="PF01835">
    <property type="entry name" value="MG2"/>
    <property type="match status" value="1"/>
</dbReference>
<dbReference type="InterPro" id="IPR041555">
    <property type="entry name" value="MG3"/>
</dbReference>
<dbReference type="Gene3D" id="2.60.40.1940">
    <property type="match status" value="1"/>
</dbReference>
<evidence type="ECO:0000313" key="8">
    <source>
        <dbReference type="Proteomes" id="UP000828390"/>
    </source>
</evidence>
<evidence type="ECO:0008006" key="9">
    <source>
        <dbReference type="Google" id="ProtNLM"/>
    </source>
</evidence>
<dbReference type="InterPro" id="IPR047565">
    <property type="entry name" value="Alpha-macroglob_thiol-ester_cl"/>
</dbReference>
<dbReference type="Proteomes" id="UP000828390">
    <property type="component" value="Unassembled WGS sequence"/>
</dbReference>
<reference evidence="7" key="2">
    <citation type="submission" date="2020-11" db="EMBL/GenBank/DDBJ databases">
        <authorList>
            <person name="McCartney M.A."/>
            <person name="Auch B."/>
            <person name="Kono T."/>
            <person name="Mallez S."/>
            <person name="Becker A."/>
            <person name="Gohl D.M."/>
            <person name="Silverstein K.A.T."/>
            <person name="Koren S."/>
            <person name="Bechman K.B."/>
            <person name="Herman A."/>
            <person name="Abrahante J.E."/>
            <person name="Garbe J."/>
        </authorList>
    </citation>
    <scope>NUCLEOTIDE SEQUENCE</scope>
    <source>
        <strain evidence="7">Duluth1</strain>
        <tissue evidence="7">Whole animal</tissue>
    </source>
</reference>
<dbReference type="Gene3D" id="2.60.40.690">
    <property type="entry name" value="Alpha-macroglobulin, receptor-binding domain"/>
    <property type="match status" value="1"/>
</dbReference>
<dbReference type="Pfam" id="PF17791">
    <property type="entry name" value="MG3"/>
    <property type="match status" value="1"/>
</dbReference>
<keyword evidence="2" id="KW-0882">Thioester bond</keyword>
<dbReference type="Gene3D" id="2.20.130.20">
    <property type="match status" value="1"/>
</dbReference>
<feature type="domain" description="Alpha-macroglobulin receptor-binding" evidence="6">
    <location>
        <begin position="1290"/>
        <end position="1373"/>
    </location>
</feature>
<keyword evidence="3" id="KW-1015">Disulfide bond</keyword>
<dbReference type="InterPro" id="IPR011626">
    <property type="entry name" value="Alpha-macroglobulin_TED"/>
</dbReference>
<organism evidence="7 8">
    <name type="scientific">Dreissena polymorpha</name>
    <name type="common">Zebra mussel</name>
    <name type="synonym">Mytilus polymorpha</name>
    <dbReference type="NCBI Taxonomy" id="45954"/>
    <lineage>
        <taxon>Eukaryota</taxon>
        <taxon>Metazoa</taxon>
        <taxon>Spiralia</taxon>
        <taxon>Lophotrochozoa</taxon>
        <taxon>Mollusca</taxon>
        <taxon>Bivalvia</taxon>
        <taxon>Autobranchia</taxon>
        <taxon>Heteroconchia</taxon>
        <taxon>Euheterodonta</taxon>
        <taxon>Imparidentia</taxon>
        <taxon>Neoheterodontei</taxon>
        <taxon>Myida</taxon>
        <taxon>Dreissenoidea</taxon>
        <taxon>Dreissenidae</taxon>
        <taxon>Dreissena</taxon>
    </lineage>
</organism>
<feature type="domain" description="Alpha-2-macroglobulin" evidence="5">
    <location>
        <begin position="669"/>
        <end position="761"/>
    </location>
</feature>
<dbReference type="Pfam" id="PF00207">
    <property type="entry name" value="A2M"/>
    <property type="match status" value="1"/>
</dbReference>
<sequence length="1405" mass="153805">MFDAVVVVKVSDGHVYAVLDRVYPGLSVSLPCWSVIERYFDGTIHAPVNITWGSYTLRVSGKGPIKFKNETSIYGDPRSLAIFVQTDKAAYKPGDTVRFRVFAVNSSLKPANVTLNIEITNPRSDKIFEMMGQSNLTPDGIQGSLPLSDMALLGNYKIEVQDAGVDANSESYSFEVLEYVLPKFEVIVTLPSYGKTSDTELTGKVEAKYTFGKPLVGNVVLQVKERYGGGFFLPSAAQTEFPINGQATFRIPMTVLERVTRRLDFNKLLVVAAVTETATGFMHKGEAEITYYSNPYRIEFFPNMPDNFKHGFGSYPVKIRVTEQDGRPPVTPKDQVKVTTNFFTDKPIQGPAPPNSIVIPNYDVLSPFLLGDTIMIAVMSYPLSNDGTVEFDLSIPANTATFALKAEFGDQTAFKDVSRFRSPNDIFLKIEMGSTSNLKIGDQVTVTFKSNARPSDLNYLVTARKNIVAHGTAQFSSGSFKVTITKEMAPSCRLVAYFVNTNGEIVADGLNFVFEDLFENKVTVAFNQTSVAPKAPVTLKVTADTGSLVNVLAVDKSVILFRQGNDITPQKVTDKMAIFGDFPIILFGWGRIWPWWFSADDASDIFSNAGLTVMTDANLYSFDFSSVQRKGFNEDKSAGSRIGVFSAMTQLNTAAVEPQGQVRTDFPETWLWSSKKAVNGQANFPAIAPDTITDFVANAFAIHPVSGLGVAPVTSNMSVFLPFFVNLQLPYSVIRGELAVIQANVFNYRGNGSTEYASVRLKFSEDYDIVSINGSGIETAQVKDFIKCVKTTQGGVTTVYFFIRPKTIGTIDVNVRADIGPPVNIFDEVVRQLPVKAEGVQREKNQPVLVSLQTSGSVTESRNISFPSAGLVSGSEKIQITVIGDLFGPSLANIDNLIQLPTGTGEATLILFAPAVYAAAYLKETGRFDGNIDLQNKIRTILQTGYQRLLIYQRTDGSFSDFGNADKVGDAWLTIFVLRVLAHAEQLNITTIDSNVIQRAVNFLLNEDPSIADPSTISHPGMNGGSNSSKNAFSAFYLITLNELKASRLIKDQAVSDNITKTITKTTTQLIEQIPKLKEDYERAICAYSLVKNNQNAADTILEQLESSPNKVVEGNSKHWKTPSNTLDIETTAYALLTYSVKDDRVNGLLILKWLVLQRNAFGGFSVQDTIVGLHALTEFARLIYSKVVDLTLAIKSKTGGVEKVESTLTLNSANHDVLQFVNIPSAVDEIIIQANGSGLALVDIIQFYNLKGDERAPSFVIELTTRNETTRSFTLNMCASSNVFIHANTTVIYEIGMISGFEPEMEKVDVPDLLKKKQFVKGRLILYFTGVTKTAVCVDVPVSRVSVVVGVRPATCVVYSLSDLDTVAIKQYLPKNMQGAGLCSVCPECCDQDMVPLTDCGVAA</sequence>
<dbReference type="GO" id="GO:0004866">
    <property type="term" value="F:endopeptidase inhibitor activity"/>
    <property type="evidence" value="ECO:0007669"/>
    <property type="project" value="InterPro"/>
</dbReference>
<dbReference type="SMART" id="SM01360">
    <property type="entry name" value="A2M"/>
    <property type="match status" value="1"/>
</dbReference>
<accession>A0A9D4K9H7</accession>
<dbReference type="GO" id="GO:0005615">
    <property type="term" value="C:extracellular space"/>
    <property type="evidence" value="ECO:0007669"/>
    <property type="project" value="InterPro"/>
</dbReference>
<evidence type="ECO:0000256" key="2">
    <source>
        <dbReference type="ARBA" id="ARBA00022966"/>
    </source>
</evidence>
<dbReference type="InterPro" id="IPR036595">
    <property type="entry name" value="A-macroglobulin_rcpt-bd_sf"/>
</dbReference>
<dbReference type="InterPro" id="IPR008930">
    <property type="entry name" value="Terpenoid_cyclase/PrenylTrfase"/>
</dbReference>
<dbReference type="Pfam" id="PF07677">
    <property type="entry name" value="A2M_recep"/>
    <property type="match status" value="1"/>
</dbReference>
<dbReference type="SMART" id="SM01419">
    <property type="entry name" value="Thiol-ester_cl"/>
    <property type="match status" value="1"/>
</dbReference>
<dbReference type="SMART" id="SM01359">
    <property type="entry name" value="A2M_N_2"/>
    <property type="match status" value="1"/>
</dbReference>
<dbReference type="Pfam" id="PF07703">
    <property type="entry name" value="A2M_BRD"/>
    <property type="match status" value="1"/>
</dbReference>
<dbReference type="InterPro" id="IPR001599">
    <property type="entry name" value="Macroglobln_a2"/>
</dbReference>
<dbReference type="EMBL" id="JAIWYP010000004">
    <property type="protein sequence ID" value="KAH3835399.1"/>
    <property type="molecule type" value="Genomic_DNA"/>
</dbReference>
<dbReference type="InterPro" id="IPR013783">
    <property type="entry name" value="Ig-like_fold"/>
</dbReference>
<gene>
    <name evidence="7" type="ORF">DPMN_108745</name>
</gene>
<evidence type="ECO:0000259" key="4">
    <source>
        <dbReference type="SMART" id="SM01359"/>
    </source>
</evidence>
<feature type="domain" description="Alpha-2-macroglobulin bait region" evidence="4">
    <location>
        <begin position="428"/>
        <end position="561"/>
    </location>
</feature>
<dbReference type="Pfam" id="PF07678">
    <property type="entry name" value="TED_complement"/>
    <property type="match status" value="1"/>
</dbReference>
<keyword evidence="1" id="KW-0732">Signal</keyword>
<comment type="caution">
    <text evidence="7">The sequence shown here is derived from an EMBL/GenBank/DDBJ whole genome shotgun (WGS) entry which is preliminary data.</text>
</comment>
<dbReference type="PANTHER" id="PTHR11412:SF136">
    <property type="entry name" value="CD109 ANTIGEN"/>
    <property type="match status" value="1"/>
</dbReference>
<dbReference type="Gene3D" id="2.60.40.10">
    <property type="entry name" value="Immunoglobulins"/>
    <property type="match status" value="2"/>
</dbReference>